<dbReference type="Proteomes" id="UP000605148">
    <property type="component" value="Unassembled WGS sequence"/>
</dbReference>
<dbReference type="EMBL" id="BMFA01000008">
    <property type="protein sequence ID" value="GGB55087.1"/>
    <property type="molecule type" value="Genomic_DNA"/>
</dbReference>
<organism evidence="3 4">
    <name type="scientific">Roseibium aquae</name>
    <dbReference type="NCBI Taxonomy" id="1323746"/>
    <lineage>
        <taxon>Bacteria</taxon>
        <taxon>Pseudomonadati</taxon>
        <taxon>Pseudomonadota</taxon>
        <taxon>Alphaproteobacteria</taxon>
        <taxon>Hyphomicrobiales</taxon>
        <taxon>Stappiaceae</taxon>
        <taxon>Roseibium</taxon>
    </lineage>
</organism>
<reference evidence="3" key="1">
    <citation type="journal article" date="2014" name="Int. J. Syst. Evol. Microbiol.">
        <title>Complete genome sequence of Corynebacterium casei LMG S-19264T (=DSM 44701T), isolated from a smear-ripened cheese.</title>
        <authorList>
            <consortium name="US DOE Joint Genome Institute (JGI-PGF)"/>
            <person name="Walter F."/>
            <person name="Albersmeier A."/>
            <person name="Kalinowski J."/>
            <person name="Ruckert C."/>
        </authorList>
    </citation>
    <scope>NUCLEOTIDE SEQUENCE</scope>
    <source>
        <strain evidence="3">CGMCC 1.12426</strain>
    </source>
</reference>
<feature type="region of interest" description="Disordered" evidence="1">
    <location>
        <begin position="1"/>
        <end position="22"/>
    </location>
</feature>
<gene>
    <name evidence="3" type="ORF">GCM10011316_28970</name>
</gene>
<proteinExistence type="predicted"/>
<dbReference type="Pfam" id="PF17891">
    <property type="entry name" value="FluMu_N"/>
    <property type="match status" value="1"/>
</dbReference>
<dbReference type="AlphaFoldDB" id="A0A916TL43"/>
<feature type="domain" description="Mu-like prophage FluMu N-terminal" evidence="2">
    <location>
        <begin position="30"/>
        <end position="71"/>
    </location>
</feature>
<evidence type="ECO:0000256" key="1">
    <source>
        <dbReference type="SAM" id="MobiDB-lite"/>
    </source>
</evidence>
<evidence type="ECO:0000313" key="4">
    <source>
        <dbReference type="Proteomes" id="UP000605148"/>
    </source>
</evidence>
<dbReference type="Gene3D" id="3.40.5.80">
    <property type="match status" value="1"/>
</dbReference>
<dbReference type="RefSeq" id="WP_150497763.1">
    <property type="nucleotide sequence ID" value="NZ_BMFA01000008.1"/>
</dbReference>
<comment type="caution">
    <text evidence="3">The sequence shown here is derived from an EMBL/GenBank/DDBJ whole genome shotgun (WGS) entry which is preliminary data.</text>
</comment>
<feature type="compositionally biased region" description="Low complexity" evidence="1">
    <location>
        <begin position="1"/>
        <end position="13"/>
    </location>
</feature>
<accession>A0A916TL43</accession>
<dbReference type="SUPFAM" id="SSF160059">
    <property type="entry name" value="PriA/YqbF domain"/>
    <property type="match status" value="1"/>
</dbReference>
<sequence>MTQAKAKQAPPKAADTEPDAAKPVLRITAKPRDGFRRCGVHHPAEPVEHGAGRFSDAEIAVLKAEPNLVVEDL</sequence>
<dbReference type="OrthoDB" id="5465462at2"/>
<evidence type="ECO:0000313" key="3">
    <source>
        <dbReference type="EMBL" id="GGB55087.1"/>
    </source>
</evidence>
<dbReference type="InterPro" id="IPR041227">
    <property type="entry name" value="FluMu_N"/>
</dbReference>
<protein>
    <recommendedName>
        <fullName evidence="2">Mu-like prophage FluMu N-terminal domain-containing protein</fullName>
    </recommendedName>
</protein>
<keyword evidence="4" id="KW-1185">Reference proteome</keyword>
<evidence type="ECO:0000259" key="2">
    <source>
        <dbReference type="Pfam" id="PF17891"/>
    </source>
</evidence>
<name>A0A916TL43_9HYPH</name>
<reference evidence="3" key="2">
    <citation type="submission" date="2020-09" db="EMBL/GenBank/DDBJ databases">
        <authorList>
            <person name="Sun Q."/>
            <person name="Zhou Y."/>
        </authorList>
    </citation>
    <scope>NUCLEOTIDE SEQUENCE</scope>
    <source>
        <strain evidence="3">CGMCC 1.12426</strain>
    </source>
</reference>